<keyword evidence="3" id="KW-1185">Reference proteome</keyword>
<dbReference type="STRING" id="489703.SAMN04488038_102129"/>
<proteinExistence type="predicted"/>
<evidence type="ECO:0008006" key="4">
    <source>
        <dbReference type="Google" id="ProtNLM"/>
    </source>
</evidence>
<accession>A0A1H9BM53</accession>
<dbReference type="RefSeq" id="WP_093281999.1">
    <property type="nucleotide sequence ID" value="NZ_FOFS01000002.1"/>
</dbReference>
<dbReference type="PANTHER" id="PTHR47199:SF2">
    <property type="entry name" value="PHOTOSYSTEM II STABILITY_ASSEMBLY FACTOR HCF136, CHLOROPLASTIC"/>
    <property type="match status" value="1"/>
</dbReference>
<dbReference type="AlphaFoldDB" id="A0A1H9BM53"/>
<feature type="chain" id="PRO_5011525799" description="Photosynthesis system II assembly factor Ycf48/Hcf136-like domain-containing protein" evidence="1">
    <location>
        <begin position="28"/>
        <end position="344"/>
    </location>
</feature>
<dbReference type="OrthoDB" id="5664384at2"/>
<protein>
    <recommendedName>
        <fullName evidence="4">Photosynthesis system II assembly factor Ycf48/Hcf136-like domain-containing protein</fullName>
    </recommendedName>
</protein>
<evidence type="ECO:0000256" key="1">
    <source>
        <dbReference type="SAM" id="SignalP"/>
    </source>
</evidence>
<feature type="signal peptide" evidence="1">
    <location>
        <begin position="1"/>
        <end position="27"/>
    </location>
</feature>
<name>A0A1H9BM53_9GAMM</name>
<dbReference type="EMBL" id="FOFS01000002">
    <property type="protein sequence ID" value="SEP89478.1"/>
    <property type="molecule type" value="Genomic_DNA"/>
</dbReference>
<gene>
    <name evidence="2" type="ORF">SAMN04488038_102129</name>
</gene>
<dbReference type="InterPro" id="IPR015943">
    <property type="entry name" value="WD40/YVTN_repeat-like_dom_sf"/>
</dbReference>
<dbReference type="Gene3D" id="2.130.10.10">
    <property type="entry name" value="YVTN repeat-like/Quinoprotein amine dehydrogenase"/>
    <property type="match status" value="2"/>
</dbReference>
<keyword evidence="1" id="KW-0732">Signal</keyword>
<dbReference type="InterPro" id="IPR036278">
    <property type="entry name" value="Sialidase_sf"/>
</dbReference>
<evidence type="ECO:0000313" key="3">
    <source>
        <dbReference type="Proteomes" id="UP000199233"/>
    </source>
</evidence>
<dbReference type="Proteomes" id="UP000199233">
    <property type="component" value="Unassembled WGS sequence"/>
</dbReference>
<dbReference type="SUPFAM" id="SSF50939">
    <property type="entry name" value="Sialidases"/>
    <property type="match status" value="1"/>
</dbReference>
<reference evidence="3" key="1">
    <citation type="submission" date="2016-10" db="EMBL/GenBank/DDBJ databases">
        <authorList>
            <person name="Varghese N."/>
            <person name="Submissions S."/>
        </authorList>
    </citation>
    <scope>NUCLEOTIDE SEQUENCE [LARGE SCALE GENOMIC DNA]</scope>
    <source>
        <strain evidence="3">DSM 25927</strain>
    </source>
</reference>
<dbReference type="CDD" id="cd15482">
    <property type="entry name" value="Sialidase_non-viral"/>
    <property type="match status" value="1"/>
</dbReference>
<evidence type="ECO:0000313" key="2">
    <source>
        <dbReference type="EMBL" id="SEP89478.1"/>
    </source>
</evidence>
<dbReference type="PANTHER" id="PTHR47199">
    <property type="entry name" value="PHOTOSYSTEM II STABILITY/ASSEMBLY FACTOR HCF136, CHLOROPLASTIC"/>
    <property type="match status" value="1"/>
</dbReference>
<organism evidence="2 3">
    <name type="scientific">Solimonas aquatica</name>
    <dbReference type="NCBI Taxonomy" id="489703"/>
    <lineage>
        <taxon>Bacteria</taxon>
        <taxon>Pseudomonadati</taxon>
        <taxon>Pseudomonadota</taxon>
        <taxon>Gammaproteobacteria</taxon>
        <taxon>Nevskiales</taxon>
        <taxon>Nevskiaceae</taxon>
        <taxon>Solimonas</taxon>
    </lineage>
</organism>
<sequence length="344" mass="36645">MKTFARLKIMKPLVLSALLGFISSAFADVGGSEAIVQFTPHDRLYAVAFNGDFGEAVGEGGLVLQTTDGGKTWRHEVKAPTQLAMFSVAISGARSIAVGQQGMILVRDGRKPWRSITPITDRRLLRVSLNKSGLALAVGAFGTVLKSSDYGETWTELKPDWVTLYKTEETSDFVAVRDEPTMYTAKVFEDGSMLLGGEYGQINRSTDGGATWTPVYKAPAAENATTPPTLFGMNVRDDGTGYASGQDGLVVMTSDAGQTWTRLETGTQASLFDVASTPDGHVFAVGMRSGLVSTDAGKTWQSLAALDLSLNWYSGLARASSMQGDSIIAVGHSGRVLRLAARGN</sequence>